<dbReference type="GO" id="GO:0003700">
    <property type="term" value="F:DNA-binding transcription factor activity"/>
    <property type="evidence" value="ECO:0007669"/>
    <property type="project" value="InterPro"/>
</dbReference>
<dbReference type="Pfam" id="PF00376">
    <property type="entry name" value="MerR"/>
    <property type="match status" value="1"/>
</dbReference>
<dbReference type="GO" id="GO:0003677">
    <property type="term" value="F:DNA binding"/>
    <property type="evidence" value="ECO:0007669"/>
    <property type="project" value="UniProtKB-KW"/>
</dbReference>
<dbReference type="PANTHER" id="PTHR30204">
    <property type="entry name" value="REDOX-CYCLING DRUG-SENSING TRANSCRIPTIONAL ACTIVATOR SOXR"/>
    <property type="match status" value="1"/>
</dbReference>
<dbReference type="HOGENOM" id="CLU_097469_0_0_9"/>
<evidence type="ECO:0000313" key="5">
    <source>
        <dbReference type="EMBL" id="EFC99518.1"/>
    </source>
</evidence>
<dbReference type="Gene3D" id="1.10.1660.10">
    <property type="match status" value="2"/>
</dbReference>
<dbReference type="SMART" id="SM00422">
    <property type="entry name" value="HTH_MERR"/>
    <property type="match status" value="2"/>
</dbReference>
<dbReference type="Proteomes" id="UP000004968">
    <property type="component" value="Unassembled WGS sequence"/>
</dbReference>
<keyword evidence="2" id="KW-0238">DNA-binding</keyword>
<dbReference type="SUPFAM" id="SSF46955">
    <property type="entry name" value="Putative DNA-binding domain"/>
    <property type="match status" value="2"/>
</dbReference>
<protein>
    <submittedName>
        <fullName evidence="5">Transcriptional regulator, MerR family</fullName>
    </submittedName>
</protein>
<gene>
    <name evidence="5" type="ORF">CLOSTHATH_02269</name>
</gene>
<dbReference type="PANTHER" id="PTHR30204:SF94">
    <property type="entry name" value="HEAVY METAL-DEPENDENT TRANSCRIPTIONAL REGULATOR HI_0293-RELATED"/>
    <property type="match status" value="1"/>
</dbReference>
<evidence type="ECO:0000256" key="2">
    <source>
        <dbReference type="ARBA" id="ARBA00023125"/>
    </source>
</evidence>
<proteinExistence type="predicted"/>
<reference evidence="5 6" key="1">
    <citation type="submission" date="2010-01" db="EMBL/GenBank/DDBJ databases">
        <authorList>
            <person name="Weinstock G."/>
            <person name="Sodergren E."/>
            <person name="Clifton S."/>
            <person name="Fulton L."/>
            <person name="Fulton B."/>
            <person name="Courtney L."/>
            <person name="Fronick C."/>
            <person name="Harrison M."/>
            <person name="Strong C."/>
            <person name="Farmer C."/>
            <person name="Delahaunty K."/>
            <person name="Markovic C."/>
            <person name="Hall O."/>
            <person name="Minx P."/>
            <person name="Tomlinson C."/>
            <person name="Mitreva M."/>
            <person name="Nelson J."/>
            <person name="Hou S."/>
            <person name="Wollam A."/>
            <person name="Pepin K.H."/>
            <person name="Johnson M."/>
            <person name="Bhonagiri V."/>
            <person name="Nash W.E."/>
            <person name="Warren W."/>
            <person name="Chinwalla A."/>
            <person name="Mardis E.R."/>
            <person name="Wilson R.K."/>
        </authorList>
    </citation>
    <scope>NUCLEOTIDE SEQUENCE [LARGE SCALE GENOMIC DNA]</scope>
    <source>
        <strain evidence="5 6">DSM 13479</strain>
    </source>
</reference>
<comment type="caution">
    <text evidence="5">The sequence shown here is derived from an EMBL/GenBank/DDBJ whole genome shotgun (WGS) entry which is preliminary data.</text>
</comment>
<dbReference type="InterPro" id="IPR009061">
    <property type="entry name" value="DNA-bd_dom_put_sf"/>
</dbReference>
<evidence type="ECO:0000259" key="4">
    <source>
        <dbReference type="PROSITE" id="PS50937"/>
    </source>
</evidence>
<evidence type="ECO:0000313" key="6">
    <source>
        <dbReference type="Proteomes" id="UP000004968"/>
    </source>
</evidence>
<evidence type="ECO:0000256" key="3">
    <source>
        <dbReference type="ARBA" id="ARBA00023163"/>
    </source>
</evidence>
<evidence type="ECO:0000256" key="1">
    <source>
        <dbReference type="ARBA" id="ARBA00023015"/>
    </source>
</evidence>
<dbReference type="AlphaFoldDB" id="D3AF85"/>
<dbReference type="EMBL" id="ACIO01000173">
    <property type="protein sequence ID" value="EFC99518.1"/>
    <property type="molecule type" value="Genomic_DNA"/>
</dbReference>
<dbReference type="CDD" id="cd00592">
    <property type="entry name" value="HTH_MerR-like"/>
    <property type="match status" value="1"/>
</dbReference>
<sequence length="303" mass="34106">MINWKKQICRKHAAVCDGRTLHYNTRLSGYDKIEKLEASDMKNTYSTSDVAKLIGIHPNTVRLYEDLGLITRPERKENGYRIFTDFHLIQFRIARLAFQVEVLQNGLRTQAAAIAKTCASGDIDGALLLTDRYIRQIGEESQNAETAIQIAGQIISGQTHFANPLLLTRKQTAAYLHITVDTLRNWERNGLLVEKRMQDGRRVYTSRDLEQLIIIRSLRCANYSLASILRMLHALSLNPEASIRDVIDTPRPDDDILTACDHLLSSLDQAGQNAKQIAGLLSELKNLNSLMLSPGQKERQGPA</sequence>
<feature type="domain" description="HTH merR-type" evidence="4">
    <location>
        <begin position="44"/>
        <end position="101"/>
    </location>
</feature>
<dbReference type="Pfam" id="PF13411">
    <property type="entry name" value="MerR_1"/>
    <property type="match status" value="1"/>
</dbReference>
<dbReference type="InterPro" id="IPR000551">
    <property type="entry name" value="MerR-type_HTH_dom"/>
</dbReference>
<name>D3AF85_9FIRM</name>
<dbReference type="PROSITE" id="PS00552">
    <property type="entry name" value="HTH_MERR_1"/>
    <property type="match status" value="1"/>
</dbReference>
<accession>D3AF85</accession>
<feature type="domain" description="HTH merR-type" evidence="4">
    <location>
        <begin position="178"/>
        <end position="234"/>
    </location>
</feature>
<keyword evidence="3" id="KW-0804">Transcription</keyword>
<dbReference type="InterPro" id="IPR047057">
    <property type="entry name" value="MerR_fam"/>
</dbReference>
<keyword evidence="1" id="KW-0805">Transcription regulation</keyword>
<dbReference type="PROSITE" id="PS50937">
    <property type="entry name" value="HTH_MERR_2"/>
    <property type="match status" value="2"/>
</dbReference>
<organism evidence="5 6">
    <name type="scientific">Hungatella hathewayi DSM 13479</name>
    <dbReference type="NCBI Taxonomy" id="566550"/>
    <lineage>
        <taxon>Bacteria</taxon>
        <taxon>Bacillati</taxon>
        <taxon>Bacillota</taxon>
        <taxon>Clostridia</taxon>
        <taxon>Lachnospirales</taxon>
        <taxon>Lachnospiraceae</taxon>
        <taxon>Hungatella</taxon>
    </lineage>
</organism>